<evidence type="ECO:0000256" key="4">
    <source>
        <dbReference type="ARBA" id="ARBA00022692"/>
    </source>
</evidence>
<dbReference type="GO" id="GO:0015109">
    <property type="term" value="F:chromate transmembrane transporter activity"/>
    <property type="evidence" value="ECO:0007669"/>
    <property type="project" value="InterPro"/>
</dbReference>
<sequence>MIKDIFFLFLKLSLLALGGGFVFIGFIELEIKKKSWDSLCDIPSLIAVSTSLPGPIITNLSYLIGKSLKGSIGGLTAILGAILPPFLIIYFLAPLLMNQGASNYFVATFLRGGIIGVMVFVLLTASRWIYSVYKMGAVSFISYILMTALMLMGIHPLFALSIGFIVNISWGGKRDIE</sequence>
<dbReference type="RefSeq" id="WP_009201753.1">
    <property type="nucleotide sequence ID" value="NZ_ACJX03000001.1"/>
</dbReference>
<proteinExistence type="inferred from homology"/>
<dbReference type="Pfam" id="PF02417">
    <property type="entry name" value="Chromate_transp"/>
    <property type="match status" value="1"/>
</dbReference>
<dbReference type="PANTHER" id="PTHR43663">
    <property type="entry name" value="CHROMATE TRANSPORT PROTEIN-RELATED"/>
    <property type="match status" value="1"/>
</dbReference>
<dbReference type="InterPro" id="IPR052518">
    <property type="entry name" value="CHR_Transporter"/>
</dbReference>
<dbReference type="EMBL" id="ACJX03000001">
    <property type="protein sequence ID" value="KRT35542.1"/>
    <property type="molecule type" value="Genomic_DNA"/>
</dbReference>
<feature type="transmembrane region" description="Helical" evidence="7">
    <location>
        <begin position="104"/>
        <end position="129"/>
    </location>
</feature>
<dbReference type="AlphaFoldDB" id="A0A0T5XB53"/>
<dbReference type="OrthoDB" id="4272at2"/>
<dbReference type="Proteomes" id="UP000005273">
    <property type="component" value="Unassembled WGS sequence"/>
</dbReference>
<organism evidence="8 9">
    <name type="scientific">Acetomicrobium hydrogeniformans ATCC BAA-1850</name>
    <dbReference type="NCBI Taxonomy" id="592015"/>
    <lineage>
        <taxon>Bacteria</taxon>
        <taxon>Thermotogati</taxon>
        <taxon>Synergistota</taxon>
        <taxon>Synergistia</taxon>
        <taxon>Synergistales</taxon>
        <taxon>Acetomicrobiaceae</taxon>
        <taxon>Acetomicrobium</taxon>
    </lineage>
</organism>
<dbReference type="STRING" id="592015.HMPREF1705_02775"/>
<feature type="transmembrane region" description="Helical" evidence="7">
    <location>
        <begin position="6"/>
        <end position="27"/>
    </location>
</feature>
<evidence type="ECO:0000313" key="9">
    <source>
        <dbReference type="Proteomes" id="UP000005273"/>
    </source>
</evidence>
<dbReference type="eggNOG" id="COG2059">
    <property type="taxonomic scope" value="Bacteria"/>
</dbReference>
<comment type="similarity">
    <text evidence="2">Belongs to the chromate ion transporter (CHR) (TC 2.A.51) family.</text>
</comment>
<gene>
    <name evidence="8" type="ORF">HMPREF1705_02775</name>
</gene>
<evidence type="ECO:0000256" key="7">
    <source>
        <dbReference type="SAM" id="Phobius"/>
    </source>
</evidence>
<evidence type="ECO:0000256" key="2">
    <source>
        <dbReference type="ARBA" id="ARBA00005262"/>
    </source>
</evidence>
<accession>A0A0T5XB53</accession>
<evidence type="ECO:0000256" key="5">
    <source>
        <dbReference type="ARBA" id="ARBA00022989"/>
    </source>
</evidence>
<keyword evidence="4 7" id="KW-0812">Transmembrane</keyword>
<evidence type="ECO:0000313" key="8">
    <source>
        <dbReference type="EMBL" id="KRT35542.1"/>
    </source>
</evidence>
<reference evidence="9" key="1">
    <citation type="submission" date="2012-09" db="EMBL/GenBank/DDBJ databases">
        <authorList>
            <person name="Weinstock G."/>
            <person name="Sodergren E."/>
            <person name="Clifton S."/>
            <person name="Fulton L."/>
            <person name="Fulton B."/>
            <person name="Courtney L."/>
            <person name="Fronick C."/>
            <person name="Harrison M."/>
            <person name="Strong C."/>
            <person name="Farmer C."/>
            <person name="Delehaunty K."/>
            <person name="Markovic C."/>
            <person name="Hall O."/>
            <person name="Minx P."/>
            <person name="Tomlinson C."/>
            <person name="Mitreva M."/>
            <person name="Nelson J."/>
            <person name="Hou S."/>
            <person name="Wollam A."/>
            <person name="Pepin K.H."/>
            <person name="Johnson M."/>
            <person name="Bhonagiri V."/>
            <person name="Nash W.E."/>
            <person name="Suruliraj S."/>
            <person name="Warren W."/>
            <person name="Chinwalla A."/>
            <person name="Mardis E.R."/>
            <person name="Wilson R.K."/>
        </authorList>
    </citation>
    <scope>NUCLEOTIDE SEQUENCE [LARGE SCALE GENOMIC DNA]</scope>
    <source>
        <strain evidence="9">OS1</strain>
    </source>
</reference>
<name>A0A0T5XB53_9BACT</name>
<keyword evidence="6 7" id="KW-0472">Membrane</keyword>
<protein>
    <submittedName>
        <fullName evidence="8">Chromate transport protein</fullName>
    </submittedName>
</protein>
<keyword evidence="3" id="KW-1003">Cell membrane</keyword>
<evidence type="ECO:0000256" key="3">
    <source>
        <dbReference type="ARBA" id="ARBA00022475"/>
    </source>
</evidence>
<feature type="transmembrane region" description="Helical" evidence="7">
    <location>
        <begin position="141"/>
        <end position="166"/>
    </location>
</feature>
<keyword evidence="9" id="KW-1185">Reference proteome</keyword>
<evidence type="ECO:0000256" key="1">
    <source>
        <dbReference type="ARBA" id="ARBA00004651"/>
    </source>
</evidence>
<dbReference type="InterPro" id="IPR003370">
    <property type="entry name" value="Chromate_transpt"/>
</dbReference>
<dbReference type="GO" id="GO:0005886">
    <property type="term" value="C:plasma membrane"/>
    <property type="evidence" value="ECO:0007669"/>
    <property type="project" value="UniProtKB-SubCell"/>
</dbReference>
<comment type="subcellular location">
    <subcellularLocation>
        <location evidence="1">Cell membrane</location>
        <topology evidence="1">Multi-pass membrane protein</topology>
    </subcellularLocation>
</comment>
<comment type="caution">
    <text evidence="8">The sequence shown here is derived from an EMBL/GenBank/DDBJ whole genome shotgun (WGS) entry which is preliminary data.</text>
</comment>
<feature type="transmembrane region" description="Helical" evidence="7">
    <location>
        <begin position="39"/>
        <end position="64"/>
    </location>
</feature>
<keyword evidence="5 7" id="KW-1133">Transmembrane helix</keyword>
<dbReference type="PANTHER" id="PTHR43663:SF1">
    <property type="entry name" value="CHROMATE TRANSPORTER"/>
    <property type="match status" value="1"/>
</dbReference>
<evidence type="ECO:0000256" key="6">
    <source>
        <dbReference type="ARBA" id="ARBA00023136"/>
    </source>
</evidence>
<feature type="transmembrane region" description="Helical" evidence="7">
    <location>
        <begin position="70"/>
        <end position="92"/>
    </location>
</feature>